<dbReference type="EMBL" id="CP018632">
    <property type="protein sequence ID" value="ASJ74751.1"/>
    <property type="molecule type" value="Genomic_DNA"/>
</dbReference>
<keyword evidence="4" id="KW-1185">Reference proteome</keyword>
<evidence type="ECO:0000313" key="4">
    <source>
        <dbReference type="Proteomes" id="UP000250079"/>
    </source>
</evidence>
<evidence type="ECO:0000256" key="1">
    <source>
        <dbReference type="SAM" id="SignalP"/>
    </source>
</evidence>
<protein>
    <recommendedName>
        <fullName evidence="2">Chalcone isomerase domain-containing protein</fullName>
    </recommendedName>
</protein>
<dbReference type="OrthoDB" id="7277038at2"/>
<feature type="signal peptide" evidence="1">
    <location>
        <begin position="1"/>
        <end position="33"/>
    </location>
</feature>
<dbReference type="GO" id="GO:0016872">
    <property type="term" value="F:intramolecular lyase activity"/>
    <property type="evidence" value="ECO:0007669"/>
    <property type="project" value="InterPro"/>
</dbReference>
<dbReference type="KEGG" id="gai:IMCC3135_23410"/>
<evidence type="ECO:0000313" key="3">
    <source>
        <dbReference type="EMBL" id="ASJ74751.1"/>
    </source>
</evidence>
<sequence length="199" mass="21059">MRIAKRSVYSWTNSIALPSLVMTLALLAGPLHAAKVGGLTLDETIPVGSTQTHYNGAGLRKKLFIKLYVGSLYLETASSDASTIIDADEAMAIRLNILSGMLTRDKLLKALKEGFDNATGGNTAPIQPQIDQMIGLMQDKISPGDSLTLAYEPGVGTHVLKNGTELSVIEGLPFKSALFGIWLSSKPAQGSLKSAMLGS</sequence>
<dbReference type="Pfam" id="PF16036">
    <property type="entry name" value="Chalcone_3"/>
    <property type="match status" value="1"/>
</dbReference>
<name>A0A2Z2NXQ0_9GAMM</name>
<feature type="domain" description="Chalcone isomerase" evidence="2">
    <location>
        <begin position="33"/>
        <end position="198"/>
    </location>
</feature>
<keyword evidence="1" id="KW-0732">Signal</keyword>
<feature type="chain" id="PRO_5016428320" description="Chalcone isomerase domain-containing protein" evidence="1">
    <location>
        <begin position="34"/>
        <end position="199"/>
    </location>
</feature>
<reference evidence="3 4" key="1">
    <citation type="submission" date="2016-12" db="EMBL/GenBank/DDBJ databases">
        <authorList>
            <person name="Song W.-J."/>
            <person name="Kurnit D.M."/>
        </authorList>
    </citation>
    <scope>NUCLEOTIDE SEQUENCE [LARGE SCALE GENOMIC DNA]</scope>
    <source>
        <strain evidence="3 4">IMCC3135</strain>
    </source>
</reference>
<dbReference type="AlphaFoldDB" id="A0A2Z2NXQ0"/>
<dbReference type="InterPro" id="IPR016087">
    <property type="entry name" value="Chalcone_isomerase"/>
</dbReference>
<dbReference type="SUPFAM" id="SSF54626">
    <property type="entry name" value="Chalcone isomerase"/>
    <property type="match status" value="1"/>
</dbReference>
<dbReference type="InterPro" id="IPR016088">
    <property type="entry name" value="Chalcone_isomerase_3-sand"/>
</dbReference>
<dbReference type="RefSeq" id="WP_088919742.1">
    <property type="nucleotide sequence ID" value="NZ_CP018632.1"/>
</dbReference>
<proteinExistence type="predicted"/>
<gene>
    <name evidence="3" type="ORF">IMCC3135_23410</name>
</gene>
<dbReference type="Proteomes" id="UP000250079">
    <property type="component" value="Chromosome"/>
</dbReference>
<dbReference type="InterPro" id="IPR036298">
    <property type="entry name" value="Chalcone_isomerase_sf"/>
</dbReference>
<dbReference type="Gene3D" id="3.50.70.10">
    <property type="match status" value="1"/>
</dbReference>
<evidence type="ECO:0000259" key="2">
    <source>
        <dbReference type="Pfam" id="PF16036"/>
    </source>
</evidence>
<organism evidence="3 4">
    <name type="scientific">Granulosicoccus antarcticus IMCC3135</name>
    <dbReference type="NCBI Taxonomy" id="1192854"/>
    <lineage>
        <taxon>Bacteria</taxon>
        <taxon>Pseudomonadati</taxon>
        <taxon>Pseudomonadota</taxon>
        <taxon>Gammaproteobacteria</taxon>
        <taxon>Chromatiales</taxon>
        <taxon>Granulosicoccaceae</taxon>
        <taxon>Granulosicoccus</taxon>
    </lineage>
</organism>
<accession>A0A2Z2NXQ0</accession>